<keyword evidence="8" id="KW-0472">Membrane</keyword>
<evidence type="ECO:0000313" key="13">
    <source>
        <dbReference type="EMBL" id="SOR81144.1"/>
    </source>
</evidence>
<comment type="subcellular location">
    <subcellularLocation>
        <location evidence="1">Cell membrane</location>
        <topology evidence="1">Peripheral membrane protein</topology>
        <orientation evidence="1">Cytoplasmic side</orientation>
    </subcellularLocation>
</comment>
<keyword evidence="5" id="KW-0547">Nucleotide-binding</keyword>
<evidence type="ECO:0000256" key="11">
    <source>
        <dbReference type="SAM" id="MobiDB-lite"/>
    </source>
</evidence>
<dbReference type="GO" id="GO:0008559">
    <property type="term" value="F:ABC-type xenobiotic transporter activity"/>
    <property type="evidence" value="ECO:0007669"/>
    <property type="project" value="UniProtKB-EC"/>
</dbReference>
<organism evidence="13 14">
    <name type="scientific">Streptomyces chartreusis NRRL 3882</name>
    <dbReference type="NCBI Taxonomy" id="1079985"/>
    <lineage>
        <taxon>Bacteria</taxon>
        <taxon>Bacillati</taxon>
        <taxon>Actinomycetota</taxon>
        <taxon>Actinomycetes</taxon>
        <taxon>Kitasatosporales</taxon>
        <taxon>Streptomycetaceae</taxon>
        <taxon>Streptomyces</taxon>
    </lineage>
</organism>
<evidence type="ECO:0000259" key="12">
    <source>
        <dbReference type="PROSITE" id="PS50893"/>
    </source>
</evidence>
<dbReference type="GO" id="GO:0046677">
    <property type="term" value="P:response to antibiotic"/>
    <property type="evidence" value="ECO:0007669"/>
    <property type="project" value="UniProtKB-KW"/>
</dbReference>
<dbReference type="EMBL" id="LT963352">
    <property type="protein sequence ID" value="SOR81144.1"/>
    <property type="molecule type" value="Genomic_DNA"/>
</dbReference>
<evidence type="ECO:0000256" key="6">
    <source>
        <dbReference type="ARBA" id="ARBA00022840"/>
    </source>
</evidence>
<evidence type="ECO:0000256" key="5">
    <source>
        <dbReference type="ARBA" id="ARBA00022741"/>
    </source>
</evidence>
<dbReference type="Gene3D" id="3.40.50.300">
    <property type="entry name" value="P-loop containing nucleotide triphosphate hydrolases"/>
    <property type="match status" value="1"/>
</dbReference>
<dbReference type="PANTHER" id="PTHR42711">
    <property type="entry name" value="ABC TRANSPORTER ATP-BINDING PROTEIN"/>
    <property type="match status" value="1"/>
</dbReference>
<dbReference type="PROSITE" id="PS50893">
    <property type="entry name" value="ABC_TRANSPORTER_2"/>
    <property type="match status" value="1"/>
</dbReference>
<dbReference type="InterPro" id="IPR050763">
    <property type="entry name" value="ABC_transporter_ATP-binding"/>
</dbReference>
<name>A0A2N9BCR0_STRCX</name>
<proteinExistence type="inferred from homology"/>
<evidence type="ECO:0000256" key="10">
    <source>
        <dbReference type="ARBA" id="ARBA00049985"/>
    </source>
</evidence>
<keyword evidence="13" id="KW-0378">Hydrolase</keyword>
<dbReference type="InterPro" id="IPR017871">
    <property type="entry name" value="ABC_transporter-like_CS"/>
</dbReference>
<keyword evidence="7" id="KW-1278">Translocase</keyword>
<comment type="similarity">
    <text evidence="10">Belongs to the ABC transporter superfamily. Drug exporter-1 (DrugE1) (TC 3.A.1.105) family.</text>
</comment>
<gene>
    <name evidence="13" type="primary">drrA_15</name>
    <name evidence="13" type="ORF">SCNRRL3882_4596</name>
</gene>
<evidence type="ECO:0000256" key="1">
    <source>
        <dbReference type="ARBA" id="ARBA00004413"/>
    </source>
</evidence>
<dbReference type="AlphaFoldDB" id="A0A2N9BCR0"/>
<keyword evidence="14" id="KW-1185">Reference proteome</keyword>
<protein>
    <recommendedName>
        <fullName evidence="2">ABC-type xenobiotic transporter</fullName>
        <ecNumber evidence="2">7.6.2.2</ecNumber>
    </recommendedName>
</protein>
<evidence type="ECO:0000256" key="7">
    <source>
        <dbReference type="ARBA" id="ARBA00022967"/>
    </source>
</evidence>
<dbReference type="InterPro" id="IPR027417">
    <property type="entry name" value="P-loop_NTPase"/>
</dbReference>
<sequence>MTAVAVEGLLKRYGDHEAVRGVDFTVEEGEIFALLGPNGAGKTTTMEILEGFRHRDGGDVHVLGRDPGDKADGRLLRGQIGLVLQDIAVEPYLSVRETIARNAGYYPAPRGVDEVIDLVGLQEKRDAKVKDLSGGQKRRLDLALGVIGDPKLLFLDEPTTGFDPGARRGAWEVVRSLRDAGTTILLTTHYMDEAQALADSVAVIAAGRIVATGTPDTIGGRDSALTRIRFALPAGAAIDDVPIPVSDAEDGLVTAEAKDPTAALHRLTSWALDRGTPLARLTVEQPTLEDVYLGMTSSYVQQDASSPSAGRDRTPSSAARARRGRRPGRSSR</sequence>
<dbReference type="OrthoDB" id="9804819at2"/>
<evidence type="ECO:0000256" key="9">
    <source>
        <dbReference type="ARBA" id="ARBA00023251"/>
    </source>
</evidence>
<dbReference type="EC" id="7.6.2.2" evidence="2"/>
<dbReference type="Proteomes" id="UP000235464">
    <property type="component" value="Chromosome I"/>
</dbReference>
<dbReference type="GO" id="GO:0005524">
    <property type="term" value="F:ATP binding"/>
    <property type="evidence" value="ECO:0007669"/>
    <property type="project" value="UniProtKB-KW"/>
</dbReference>
<dbReference type="FunFam" id="3.40.50.300:FF:000589">
    <property type="entry name" value="ABC transporter, ATP-binding subunit"/>
    <property type="match status" value="1"/>
</dbReference>
<feature type="compositionally biased region" description="Polar residues" evidence="11">
    <location>
        <begin position="299"/>
        <end position="308"/>
    </location>
</feature>
<dbReference type="PANTHER" id="PTHR42711:SF5">
    <property type="entry name" value="ABC TRANSPORTER ATP-BINDING PROTEIN NATA"/>
    <property type="match status" value="1"/>
</dbReference>
<accession>A0A2N9BCR0</accession>
<dbReference type="GO" id="GO:0016887">
    <property type="term" value="F:ATP hydrolysis activity"/>
    <property type="evidence" value="ECO:0007669"/>
    <property type="project" value="InterPro"/>
</dbReference>
<feature type="domain" description="ABC transporter" evidence="12">
    <location>
        <begin position="4"/>
        <end position="231"/>
    </location>
</feature>
<evidence type="ECO:0000256" key="4">
    <source>
        <dbReference type="ARBA" id="ARBA00022475"/>
    </source>
</evidence>
<dbReference type="SMART" id="SM00382">
    <property type="entry name" value="AAA"/>
    <property type="match status" value="1"/>
</dbReference>
<dbReference type="PROSITE" id="PS00211">
    <property type="entry name" value="ABC_TRANSPORTER_1"/>
    <property type="match status" value="1"/>
</dbReference>
<dbReference type="Pfam" id="PF00005">
    <property type="entry name" value="ABC_tran"/>
    <property type="match status" value="1"/>
</dbReference>
<reference evidence="14" key="1">
    <citation type="submission" date="2017-11" db="EMBL/GenBank/DDBJ databases">
        <authorList>
            <person name="Wibberg D."/>
        </authorList>
    </citation>
    <scope>NUCLEOTIDE SEQUENCE [LARGE SCALE GENOMIC DNA]</scope>
</reference>
<keyword evidence="4" id="KW-1003">Cell membrane</keyword>
<dbReference type="RefSeq" id="WP_010035553.1">
    <property type="nucleotide sequence ID" value="NZ_LT962942.1"/>
</dbReference>
<dbReference type="SUPFAM" id="SSF52540">
    <property type="entry name" value="P-loop containing nucleoside triphosphate hydrolases"/>
    <property type="match status" value="1"/>
</dbReference>
<evidence type="ECO:0000256" key="3">
    <source>
        <dbReference type="ARBA" id="ARBA00022448"/>
    </source>
</evidence>
<dbReference type="InterPro" id="IPR003439">
    <property type="entry name" value="ABC_transporter-like_ATP-bd"/>
</dbReference>
<evidence type="ECO:0000256" key="2">
    <source>
        <dbReference type="ARBA" id="ARBA00012191"/>
    </source>
</evidence>
<evidence type="ECO:0000313" key="14">
    <source>
        <dbReference type="Proteomes" id="UP000235464"/>
    </source>
</evidence>
<feature type="region of interest" description="Disordered" evidence="11">
    <location>
        <begin position="299"/>
        <end position="332"/>
    </location>
</feature>
<evidence type="ECO:0000256" key="8">
    <source>
        <dbReference type="ARBA" id="ARBA00023136"/>
    </source>
</evidence>
<feature type="compositionally biased region" description="Basic residues" evidence="11">
    <location>
        <begin position="320"/>
        <end position="332"/>
    </location>
</feature>
<keyword evidence="9" id="KW-0046">Antibiotic resistance</keyword>
<dbReference type="GO" id="GO:0005886">
    <property type="term" value="C:plasma membrane"/>
    <property type="evidence" value="ECO:0007669"/>
    <property type="project" value="UniProtKB-SubCell"/>
</dbReference>
<keyword evidence="6 13" id="KW-0067">ATP-binding</keyword>
<dbReference type="InterPro" id="IPR003593">
    <property type="entry name" value="AAA+_ATPase"/>
</dbReference>
<keyword evidence="3" id="KW-0813">Transport</keyword>